<evidence type="ECO:0000256" key="6">
    <source>
        <dbReference type="PIRNR" id="PIRNR004006"/>
    </source>
</evidence>
<keyword evidence="3 5" id="KW-0325">Glycoprotein</keyword>
<organism evidence="7">
    <name type="scientific">Rotavirus A</name>
    <dbReference type="NCBI Taxonomy" id="28875"/>
    <lineage>
        <taxon>Viruses</taxon>
        <taxon>Riboviria</taxon>
        <taxon>Orthornavirae</taxon>
        <taxon>Duplornaviricota</taxon>
        <taxon>Resentoviricetes</taxon>
        <taxon>Reovirales</taxon>
        <taxon>Sedoreoviridae</taxon>
        <taxon>Rotavirus</taxon>
        <taxon>Rotavirus alphagastroenteritidis</taxon>
    </lineage>
</organism>
<feature type="modified residue" description="Phosphoserine; by host CK1" evidence="5">
    <location>
        <position position="67"/>
    </location>
</feature>
<keyword evidence="5" id="KW-0597">Phosphoprotein</keyword>
<dbReference type="InterPro" id="IPR002512">
    <property type="entry name" value="Rotavirus_A/C_NSP5"/>
</dbReference>
<keyword evidence="5" id="KW-0460">Magnesium</keyword>
<keyword evidence="5" id="KW-0479">Metal-binding</keyword>
<dbReference type="GO" id="GO:0016887">
    <property type="term" value="F:ATP hydrolysis activity"/>
    <property type="evidence" value="ECO:0007669"/>
    <property type="project" value="UniProtKB-UniRule"/>
</dbReference>
<evidence type="ECO:0000313" key="7">
    <source>
        <dbReference type="EMBL" id="ANS59516.1"/>
    </source>
</evidence>
<dbReference type="PIRSF" id="PIRSF004006">
    <property type="entry name" value="Rota_NS26"/>
    <property type="match status" value="1"/>
</dbReference>
<dbReference type="HAMAP" id="MF_04092">
    <property type="entry name" value="ROTA_NSP5"/>
    <property type="match status" value="1"/>
</dbReference>
<evidence type="ECO:0000256" key="4">
    <source>
        <dbReference type="ARBA" id="ARBA00023200"/>
    </source>
</evidence>
<evidence type="ECO:0000256" key="2">
    <source>
        <dbReference type="ARBA" id="ARBA00022884"/>
    </source>
</evidence>
<dbReference type="GO" id="GO:0019079">
    <property type="term" value="P:viral genome replication"/>
    <property type="evidence" value="ECO:0007669"/>
    <property type="project" value="UniProtKB-UniRule"/>
</dbReference>
<protein>
    <recommendedName>
        <fullName evidence="5 6">Non-structural protein 5</fullName>
        <shortName evidence="5 6">NSP5</shortName>
    </recommendedName>
    <alternativeName>
        <fullName evidence="5">NS26</fullName>
    </alternativeName>
</protein>
<feature type="modified residue" description="Phosphoserine; by host" evidence="5">
    <location>
        <position position="172"/>
    </location>
</feature>
<comment type="similarity">
    <text evidence="5">Belongs to the rotavirus NSP5 family.</text>
</comment>
<feature type="modified residue" description="Phosphoserine; by host" evidence="5">
    <location>
        <position position="184"/>
    </location>
</feature>
<name>A0A1B1LZ85_9REOV</name>
<comment type="function">
    <text evidence="5">Plays an essential role in the viral genome replication. Participates, together with NSP2, in the formation of viral factories (viroplasms) which are large inclusions in the host cytoplasm where replication intermediates are assembled and viral RNA replication takes place. Orchestrates the recruitment of viroplasmic proteins such as capsid proteins to these factories. Participates in the selective exclusion of host proteins from stress granules (SG) and P bodies (PB). Participates also in the sequestration of these remodeled organelles in viral factories.</text>
</comment>
<dbReference type="GO" id="GO:0030430">
    <property type="term" value="C:host cell cytoplasm"/>
    <property type="evidence" value="ECO:0007669"/>
    <property type="project" value="UniProtKB-SubCell"/>
</dbReference>
<evidence type="ECO:0000256" key="3">
    <source>
        <dbReference type="ARBA" id="ARBA00023180"/>
    </source>
</evidence>
<evidence type="ECO:0000256" key="1">
    <source>
        <dbReference type="ARBA" id="ARBA00022741"/>
    </source>
</evidence>
<comment type="subcellular location">
    <subcellularLocation>
        <location evidence="5 6">Host cytoplasm</location>
    </subcellularLocation>
    <text evidence="5 6">Found in spherical cytoplasmic structures, called virus factories, that appear early after infection and are the site of viral replication and packaging.</text>
</comment>
<comment type="subunit">
    <text evidence="5">Homodimer. Interacts with VP1. Interacts with VP2. Interacts with NSP2; this interaction leads to up-regulation of NSP5 hyperphosphorylation and formation of virus factories. Interacts with NSP6. Interacts with host DCP1A, DCP1B, DDX6, EDC4, EIF2S1/eIF2-alpha, AGO2 and CAPRIN1; these interactions are probably part of the sequestration of some host SGs and PBs proteins in viral factories.</text>
</comment>
<dbReference type="GO" id="GO:0003723">
    <property type="term" value="F:RNA binding"/>
    <property type="evidence" value="ECO:0007669"/>
    <property type="project" value="UniProtKB-UniRule"/>
</dbReference>
<dbReference type="GO" id="GO:0000287">
    <property type="term" value="F:magnesium ion binding"/>
    <property type="evidence" value="ECO:0007669"/>
    <property type="project" value="UniProtKB-UniRule"/>
</dbReference>
<accession>A0A1B1LZ85</accession>
<dbReference type="GO" id="GO:0000166">
    <property type="term" value="F:nucleotide binding"/>
    <property type="evidence" value="ECO:0007669"/>
    <property type="project" value="UniProtKB-UniRule"/>
</dbReference>
<dbReference type="Pfam" id="PF01525">
    <property type="entry name" value="Rota_NS26"/>
    <property type="match status" value="1"/>
</dbReference>
<keyword evidence="1 5" id="KW-0547">Nucleotide-binding</keyword>
<feature type="modified residue" description="Phosphoserine; by host" evidence="5">
    <location>
        <position position="174"/>
    </location>
</feature>
<keyword evidence="2 5" id="KW-0694">RNA-binding</keyword>
<comment type="PTM">
    <text evidence="5">Hyperphosphorylated on serine residues, when in dimeric form. Phosphorylation by host CK1 is required for the hyperphosphorylation of NSP5 dimer.</text>
</comment>
<comment type="PTM">
    <text evidence="5">O-glycosylated.</text>
</comment>
<dbReference type="EMBL" id="KX268764">
    <property type="protein sequence ID" value="ANS59516.1"/>
    <property type="molecule type" value="Genomic_RNA"/>
</dbReference>
<comment type="cofactor">
    <cofactor evidence="5">
        <name>Mg(2+)</name>
        <dbReference type="ChEBI" id="CHEBI:18420"/>
    </cofactor>
</comment>
<evidence type="ECO:0000256" key="5">
    <source>
        <dbReference type="HAMAP-Rule" id="MF_04092"/>
    </source>
</evidence>
<keyword evidence="4 5" id="KW-1035">Host cytoplasm</keyword>
<sequence>MSLTIDVASLPSISPSFFNDESSNTSSIVSGKSIGRSEQYVSPDIQAFNAYMLSKPPEEIEPYDSASNDPLTNFSIRSNAVKTSTDAGVSMDTSSGSRPSSNVGCDQVDFTLTKGINISANLKSDIDISTDKKRIQVGNTSELDSTKESKVVRSKTKSNKSKKKYPVIEYCSDSDEYVLDDSDSDEGKCNNCKYKKKYFALRARMKKVALELIEDM</sequence>
<feature type="modified residue" description="Phosphoserine; by host" evidence="5">
    <location>
        <position position="182"/>
    </location>
</feature>
<reference evidence="7" key="1">
    <citation type="submission" date="2016-05" db="EMBL/GenBank/DDBJ databases">
        <title>Evidence for reassortment of highly divergent novel rotaviruses from bats in Cameroon, without evidence for human interspecies transmissions.</title>
        <authorList>
            <person name="Yinda C.K."/>
            <person name="Zeller M."/>
            <person name="Conceicao-Neto N."/>
            <person name="Maes P."/>
            <person name="Deboutte W."/>
            <person name="Beller L."/>
            <person name="Heylen E."/>
            <person name="Ghogomu S.M."/>
            <person name="Van Ranst M."/>
            <person name="Matthijnssens J."/>
        </authorList>
    </citation>
    <scope>NUCLEOTIDE SEQUENCE</scope>
    <source>
        <strain evidence="7">Bat-wt/CMR/BatLi09/2014/G30P42_H17</strain>
    </source>
</reference>
<feature type="binding site" evidence="5">
    <location>
        <position position="92"/>
    </location>
    <ligand>
        <name>Mg(2+)</name>
        <dbReference type="ChEBI" id="CHEBI:18420"/>
    </ligand>
</feature>
<proteinExistence type="inferred from homology"/>